<accession>A0AAW2E358</accession>
<gene>
    <name evidence="2" type="ORF">SO802_004195</name>
</gene>
<evidence type="ECO:0000313" key="3">
    <source>
        <dbReference type="Proteomes" id="UP001459277"/>
    </source>
</evidence>
<evidence type="ECO:0000256" key="1">
    <source>
        <dbReference type="SAM" id="MobiDB-lite"/>
    </source>
</evidence>
<dbReference type="AlphaFoldDB" id="A0AAW2E358"/>
<comment type="caution">
    <text evidence="2">The sequence shown here is derived from an EMBL/GenBank/DDBJ whole genome shotgun (WGS) entry which is preliminary data.</text>
</comment>
<feature type="region of interest" description="Disordered" evidence="1">
    <location>
        <begin position="131"/>
        <end position="150"/>
    </location>
</feature>
<reference evidence="2 3" key="1">
    <citation type="submission" date="2024-01" db="EMBL/GenBank/DDBJ databases">
        <title>A telomere-to-telomere, gap-free genome of sweet tea (Lithocarpus litseifolius).</title>
        <authorList>
            <person name="Zhou J."/>
        </authorList>
    </citation>
    <scope>NUCLEOTIDE SEQUENCE [LARGE SCALE GENOMIC DNA]</scope>
    <source>
        <strain evidence="2">Zhou-2022a</strain>
        <tissue evidence="2">Leaf</tissue>
    </source>
</reference>
<evidence type="ECO:0000313" key="2">
    <source>
        <dbReference type="EMBL" id="KAL0017126.1"/>
    </source>
</evidence>
<dbReference type="EMBL" id="JAZDWU010000001">
    <property type="protein sequence ID" value="KAL0017126.1"/>
    <property type="molecule type" value="Genomic_DNA"/>
</dbReference>
<name>A0AAW2E358_9ROSI</name>
<dbReference type="Proteomes" id="UP001459277">
    <property type="component" value="Unassembled WGS sequence"/>
</dbReference>
<protein>
    <submittedName>
        <fullName evidence="2">Uncharacterized protein</fullName>
    </submittedName>
</protein>
<feature type="region of interest" description="Disordered" evidence="1">
    <location>
        <begin position="107"/>
        <end position="126"/>
    </location>
</feature>
<keyword evidence="3" id="KW-1185">Reference proteome</keyword>
<sequence length="150" mass="17215">MTNLPIGDIPIGGLDLEEEEHAAPTNAESQKKQLIRSNRIKALQIREQDHVRPQWGSKSEYWLTQEDVPIGGLDLEEEEYAAPTDVKSQKKQLRRSNRIKALQIREQDQVHPQWGSKSENWWTQEGVPIGGLDLEEEEEYATPTDTESQK</sequence>
<organism evidence="2 3">
    <name type="scientific">Lithocarpus litseifolius</name>
    <dbReference type="NCBI Taxonomy" id="425828"/>
    <lineage>
        <taxon>Eukaryota</taxon>
        <taxon>Viridiplantae</taxon>
        <taxon>Streptophyta</taxon>
        <taxon>Embryophyta</taxon>
        <taxon>Tracheophyta</taxon>
        <taxon>Spermatophyta</taxon>
        <taxon>Magnoliopsida</taxon>
        <taxon>eudicotyledons</taxon>
        <taxon>Gunneridae</taxon>
        <taxon>Pentapetalae</taxon>
        <taxon>rosids</taxon>
        <taxon>fabids</taxon>
        <taxon>Fagales</taxon>
        <taxon>Fagaceae</taxon>
        <taxon>Lithocarpus</taxon>
    </lineage>
</organism>
<proteinExistence type="predicted"/>